<comment type="caution">
    <text evidence="6">The sequence shown here is derived from an EMBL/GenBank/DDBJ whole genome shotgun (WGS) entry which is preliminary data.</text>
</comment>
<name>A0ABS2CZE6_9FLAO</name>
<evidence type="ECO:0000256" key="1">
    <source>
        <dbReference type="ARBA" id="ARBA00007583"/>
    </source>
</evidence>
<evidence type="ECO:0000256" key="3">
    <source>
        <dbReference type="ARBA" id="ARBA00023169"/>
    </source>
</evidence>
<keyword evidence="2" id="KW-0808">Transferase</keyword>
<keyword evidence="7" id="KW-1185">Reference proteome</keyword>
<sequence length="325" mass="38796">MTNQLKSNFDIDAVILWVDGSDEKHIQKLSQYVENKSLLDKKGFLTRYLQVDEIEYCVKSIQRFAPYVRNIYIITDNQIPSFLKNQSNNSEFENVKIIDHKVIFKGFEQYLPTFNCYPIETMMSRIPDLAEHFIYFNDDMFIVKETKPTDFFTANGYPVLRGKWTNFDTNSFKEFLRKIGIKKRRISKVTYKKSQENSAKMLEMNQYLKVSHTPFPMRKSPFNDYLDKNTDIMINSIKHRFRDSSHFMIQLHAAHLEILNNTYELKKNYNLVHFGSTEKSMLWIKSKLFLTEKDKSKLFVNIQSLDLYPKEKIDYILNWLDRILK</sequence>
<organism evidence="6 7">
    <name type="scientific">Flavobacterium macrobrachii</name>
    <dbReference type="NCBI Taxonomy" id="591204"/>
    <lineage>
        <taxon>Bacteria</taxon>
        <taxon>Pseudomonadati</taxon>
        <taxon>Bacteroidota</taxon>
        <taxon>Flavobacteriia</taxon>
        <taxon>Flavobacteriales</taxon>
        <taxon>Flavobacteriaceae</taxon>
        <taxon>Flavobacterium</taxon>
    </lineage>
</organism>
<keyword evidence="3" id="KW-0270">Exopolysaccharide synthesis</keyword>
<gene>
    <name evidence="6" type="ORF">H9X54_013690</name>
</gene>
<feature type="domain" description="Stealth protein CR2 conserved region 2" evidence="4">
    <location>
        <begin position="47"/>
        <end position="157"/>
    </location>
</feature>
<dbReference type="Proteomes" id="UP000759529">
    <property type="component" value="Unassembled WGS sequence"/>
</dbReference>
<dbReference type="EMBL" id="JACSOD020000502">
    <property type="protein sequence ID" value="MBM6500344.1"/>
    <property type="molecule type" value="Genomic_DNA"/>
</dbReference>
<evidence type="ECO:0000259" key="4">
    <source>
        <dbReference type="Pfam" id="PF11380"/>
    </source>
</evidence>
<accession>A0ABS2CZE6</accession>
<dbReference type="RefSeq" id="WP_187656644.1">
    <property type="nucleotide sequence ID" value="NZ_JACSOD020000502.1"/>
</dbReference>
<evidence type="ECO:0000256" key="2">
    <source>
        <dbReference type="ARBA" id="ARBA00022679"/>
    </source>
</evidence>
<proteinExistence type="inferred from homology"/>
<reference evidence="6 7" key="1">
    <citation type="submission" date="2021-02" db="EMBL/GenBank/DDBJ databases">
        <authorList>
            <person name="Jung H.S."/>
            <person name="Chun B.H."/>
            <person name="Jeon C.O."/>
        </authorList>
    </citation>
    <scope>NUCLEOTIDE SEQUENCE [LARGE SCALE GENOMIC DNA]</scope>
    <source>
        <strain evidence="6 7">LMG 25203</strain>
    </source>
</reference>
<dbReference type="PANTHER" id="PTHR24045">
    <property type="match status" value="1"/>
</dbReference>
<dbReference type="Pfam" id="PF11380">
    <property type="entry name" value="Stealth_CR2"/>
    <property type="match status" value="1"/>
</dbReference>
<dbReference type="PANTHER" id="PTHR24045:SF0">
    <property type="entry name" value="N-ACETYLGLUCOSAMINE-1-PHOSPHOTRANSFERASE SUBUNITS ALPHA_BETA"/>
    <property type="match status" value="1"/>
</dbReference>
<protein>
    <submittedName>
        <fullName evidence="6">Stealth CR1 domain-containing protein</fullName>
    </submittedName>
</protein>
<dbReference type="Pfam" id="PF17101">
    <property type="entry name" value="Stealth_CR1"/>
    <property type="match status" value="1"/>
</dbReference>
<dbReference type="InterPro" id="IPR021520">
    <property type="entry name" value="Stealth_CR2"/>
</dbReference>
<evidence type="ECO:0000259" key="5">
    <source>
        <dbReference type="Pfam" id="PF17101"/>
    </source>
</evidence>
<dbReference type="InterPro" id="IPR031358">
    <property type="entry name" value="Stealth_CR1"/>
</dbReference>
<comment type="similarity">
    <text evidence="1">Belongs to the stealth family.</text>
</comment>
<evidence type="ECO:0000313" key="6">
    <source>
        <dbReference type="EMBL" id="MBM6500344.1"/>
    </source>
</evidence>
<feature type="domain" description="Stealth protein CR1 conserved region 1" evidence="5">
    <location>
        <begin position="9"/>
        <end position="36"/>
    </location>
</feature>
<evidence type="ECO:0000313" key="7">
    <source>
        <dbReference type="Proteomes" id="UP000759529"/>
    </source>
</evidence>
<dbReference type="InterPro" id="IPR047141">
    <property type="entry name" value="Stealth"/>
</dbReference>